<feature type="domain" description="MmgE/PrpD C-terminal" evidence="3">
    <location>
        <begin position="265"/>
        <end position="431"/>
    </location>
</feature>
<dbReference type="InterPro" id="IPR005656">
    <property type="entry name" value="MmgE_PrpD"/>
</dbReference>
<evidence type="ECO:0000256" key="1">
    <source>
        <dbReference type="ARBA" id="ARBA00006174"/>
    </source>
</evidence>
<dbReference type="InterPro" id="IPR042188">
    <property type="entry name" value="MmgE/PrpD_sf_2"/>
</dbReference>
<dbReference type="PANTHER" id="PTHR16943:SF8">
    <property type="entry name" value="2-METHYLCITRATE DEHYDRATASE"/>
    <property type="match status" value="1"/>
</dbReference>
<dbReference type="InterPro" id="IPR045337">
    <property type="entry name" value="MmgE_PrpD_C"/>
</dbReference>
<sequence length="447" mass="47949">MTLASALAARVTSLTANDLTPDAERRLKDLVFDYLGVALRGSQAESGRIVREYVAAQGGADDSTVIGQPGRVPASQAAFANAISEHSIELDDVDELALFHFGPPIVSTALAVAERQRSSGLEFLIAVLAGCDIMERLSRATNNELRNRGFHTTPTCGVFASTATAGRLLGLTPQQLTNAFGLAGAQASGLMEMYGPSMQKRFNPGPAARNGIVAAELAQRGFTGADTIFEGERGFGQAFAGKLDERAARDRLDSGFPIIVEHKPHSAARPIHNAIDCALDIRARAGASVDAIETIVVKRHPDWAHYHLNAHPQTFHEAQVSLPYAVAATFVFGAAMPDQFADQNLERTDIRRLVATTTVEPDASLQRGVSCDMTVTFADGSSLRSVVDHPKGSKENPLSRDELSAKFRGLTDGLLPDGAAERIRRTVDDLETLDDMTNLLSLFTETQ</sequence>
<dbReference type="RefSeq" id="WP_166986513.1">
    <property type="nucleotide sequence ID" value="NZ_CP061169.1"/>
</dbReference>
<feature type="domain" description="MmgE/PrpD N-terminal" evidence="2">
    <location>
        <begin position="6"/>
        <end position="242"/>
    </location>
</feature>
<evidence type="ECO:0000259" key="3">
    <source>
        <dbReference type="Pfam" id="PF19305"/>
    </source>
</evidence>
<dbReference type="InterPro" id="IPR045336">
    <property type="entry name" value="MmgE_PrpD_N"/>
</dbReference>
<dbReference type="InterPro" id="IPR036148">
    <property type="entry name" value="MmgE/PrpD_sf"/>
</dbReference>
<accession>A0ABX6YI28</accession>
<dbReference type="Gene3D" id="1.10.4100.10">
    <property type="entry name" value="2-methylcitrate dehydratase PrpD"/>
    <property type="match status" value="1"/>
</dbReference>
<reference evidence="4 5" key="1">
    <citation type="submission" date="2020-12" db="EMBL/GenBank/DDBJ databases">
        <title>Microbacterium sp. HY060.</title>
        <authorList>
            <person name="Zhou J."/>
        </authorList>
    </citation>
    <scope>NUCLEOTIDE SEQUENCE [LARGE SCALE GENOMIC DNA]</scope>
    <source>
        <strain evidence="4 5">HY60</strain>
    </source>
</reference>
<gene>
    <name evidence="4" type="ORF">HCR76_16855</name>
</gene>
<dbReference type="Pfam" id="PF03972">
    <property type="entry name" value="MmgE_PrpD_N"/>
    <property type="match status" value="1"/>
</dbReference>
<dbReference type="Proteomes" id="UP000662814">
    <property type="component" value="Chromosome"/>
</dbReference>
<proteinExistence type="inferred from homology"/>
<evidence type="ECO:0000313" key="5">
    <source>
        <dbReference type="Proteomes" id="UP000662814"/>
    </source>
</evidence>
<dbReference type="SUPFAM" id="SSF103378">
    <property type="entry name" value="2-methylcitrate dehydratase PrpD"/>
    <property type="match status" value="1"/>
</dbReference>
<evidence type="ECO:0000259" key="2">
    <source>
        <dbReference type="Pfam" id="PF03972"/>
    </source>
</evidence>
<keyword evidence="5" id="KW-1185">Reference proteome</keyword>
<dbReference type="Gene3D" id="3.30.1330.120">
    <property type="entry name" value="2-methylcitrate dehydratase PrpD"/>
    <property type="match status" value="1"/>
</dbReference>
<protein>
    <submittedName>
        <fullName evidence="4">MmgE/PrpD family protein</fullName>
    </submittedName>
</protein>
<evidence type="ECO:0000313" key="4">
    <source>
        <dbReference type="EMBL" id="QPZ38427.1"/>
    </source>
</evidence>
<comment type="similarity">
    <text evidence="1">Belongs to the PrpD family.</text>
</comment>
<dbReference type="Pfam" id="PF19305">
    <property type="entry name" value="MmgE_PrpD_C"/>
    <property type="match status" value="1"/>
</dbReference>
<dbReference type="InterPro" id="IPR042183">
    <property type="entry name" value="MmgE/PrpD_sf_1"/>
</dbReference>
<organism evidence="4 5">
    <name type="scientific">Paramicrobacterium chengjingii</name>
    <dbReference type="NCBI Taxonomy" id="2769067"/>
    <lineage>
        <taxon>Bacteria</taxon>
        <taxon>Bacillati</taxon>
        <taxon>Actinomycetota</taxon>
        <taxon>Actinomycetes</taxon>
        <taxon>Micrococcales</taxon>
        <taxon>Microbacteriaceae</taxon>
        <taxon>Paramicrobacterium</taxon>
    </lineage>
</organism>
<dbReference type="PANTHER" id="PTHR16943">
    <property type="entry name" value="2-METHYLCITRATE DEHYDRATASE-RELATED"/>
    <property type="match status" value="1"/>
</dbReference>
<name>A0ABX6YI28_9MICO</name>
<dbReference type="EMBL" id="CP061169">
    <property type="protein sequence ID" value="QPZ38427.1"/>
    <property type="molecule type" value="Genomic_DNA"/>
</dbReference>